<comment type="similarity">
    <text evidence="1 2">Belongs to the dTDP-4-dehydrorhamnose reductase family.</text>
</comment>
<dbReference type="CDD" id="cd05254">
    <property type="entry name" value="dTDP_HR_like_SDR_e"/>
    <property type="match status" value="1"/>
</dbReference>
<keyword evidence="2" id="KW-0521">NADP</keyword>
<dbReference type="Gene3D" id="3.40.50.720">
    <property type="entry name" value="NAD(P)-binding Rossmann-like Domain"/>
    <property type="match status" value="1"/>
</dbReference>
<dbReference type="Proteomes" id="UP001526426">
    <property type="component" value="Unassembled WGS sequence"/>
</dbReference>
<dbReference type="Pfam" id="PF04321">
    <property type="entry name" value="RmlD_sub_bind"/>
    <property type="match status" value="1"/>
</dbReference>
<dbReference type="SUPFAM" id="SSF51735">
    <property type="entry name" value="NAD(P)-binding Rossmann-fold domains"/>
    <property type="match status" value="1"/>
</dbReference>
<evidence type="ECO:0000313" key="4">
    <source>
        <dbReference type="EMBL" id="MCW6037239.1"/>
    </source>
</evidence>
<keyword evidence="2" id="KW-0560">Oxidoreductase</keyword>
<feature type="domain" description="RmlD-like substrate binding" evidence="3">
    <location>
        <begin position="3"/>
        <end position="286"/>
    </location>
</feature>
<sequence length="291" mass="31816">MKKLFVTGASGFLGWNLCRFVQGEWDVYATYSSHPLTLPGVNLCKIDLTQTSALTTLIREIKPDAVIHTAAASKPNDCQTHPEASYQINVTASLHLAELCAEADIPCVFTSTDLVFDGFNPPYSETSPVCPLSIYGEQKAEAEQGMLARYPKTAVCRLPLMFGVAAPTAQSFIQPFIQTLRAEQELKLFTDEFRMPVSAKTATEGLLLALEYISGIIHLGGKERLSRYEFGCLMVEVLDLPSTGLMGCSQKEVKMAAPRPADLSLDSSKAFRLGYNPPSLRTALTELRGLI</sequence>
<protein>
    <recommendedName>
        <fullName evidence="2">dTDP-4-dehydrorhamnose reductase</fullName>
        <ecNumber evidence="2">1.1.1.133</ecNumber>
    </recommendedName>
</protein>
<dbReference type="InterPro" id="IPR036291">
    <property type="entry name" value="NAD(P)-bd_dom_sf"/>
</dbReference>
<organism evidence="4 5">
    <name type="scientific">Spirulina subsalsa FACHB-351</name>
    <dbReference type="NCBI Taxonomy" id="234711"/>
    <lineage>
        <taxon>Bacteria</taxon>
        <taxon>Bacillati</taxon>
        <taxon>Cyanobacteriota</taxon>
        <taxon>Cyanophyceae</taxon>
        <taxon>Spirulinales</taxon>
        <taxon>Spirulinaceae</taxon>
        <taxon>Spirulina</taxon>
    </lineage>
</organism>
<comment type="pathway">
    <text evidence="2">Carbohydrate biosynthesis; dTDP-L-rhamnose biosynthesis.</text>
</comment>
<keyword evidence="5" id="KW-1185">Reference proteome</keyword>
<evidence type="ECO:0000256" key="1">
    <source>
        <dbReference type="ARBA" id="ARBA00010944"/>
    </source>
</evidence>
<gene>
    <name evidence="4" type="ORF">K4A83_13300</name>
</gene>
<accession>A0ABT3L816</accession>
<evidence type="ECO:0000259" key="3">
    <source>
        <dbReference type="Pfam" id="PF04321"/>
    </source>
</evidence>
<comment type="caution">
    <text evidence="4">The sequence shown here is derived from an EMBL/GenBank/DDBJ whole genome shotgun (WGS) entry which is preliminary data.</text>
</comment>
<proteinExistence type="inferred from homology"/>
<dbReference type="InterPro" id="IPR005913">
    <property type="entry name" value="dTDP_dehydrorham_reduct"/>
</dbReference>
<dbReference type="RefSeq" id="WP_265265082.1">
    <property type="nucleotide sequence ID" value="NZ_JAIHOM010000062.1"/>
</dbReference>
<dbReference type="InterPro" id="IPR029903">
    <property type="entry name" value="RmlD-like-bd"/>
</dbReference>
<dbReference type="EC" id="1.1.1.133" evidence="2"/>
<evidence type="ECO:0000256" key="2">
    <source>
        <dbReference type="RuleBase" id="RU364082"/>
    </source>
</evidence>
<reference evidence="4 5" key="1">
    <citation type="submission" date="2021-08" db="EMBL/GenBank/DDBJ databases">
        <title>Draft genome sequence of Spirulina subsalsa with high tolerance to salinity and hype-accumulation of phycocyanin.</title>
        <authorList>
            <person name="Pei H."/>
            <person name="Jiang L."/>
        </authorList>
    </citation>
    <scope>NUCLEOTIDE SEQUENCE [LARGE SCALE GENOMIC DNA]</scope>
    <source>
        <strain evidence="4 5">FACHB-351</strain>
    </source>
</reference>
<dbReference type="PANTHER" id="PTHR10491:SF4">
    <property type="entry name" value="METHIONINE ADENOSYLTRANSFERASE 2 SUBUNIT BETA"/>
    <property type="match status" value="1"/>
</dbReference>
<dbReference type="EMBL" id="JAIHOM010000062">
    <property type="protein sequence ID" value="MCW6037239.1"/>
    <property type="molecule type" value="Genomic_DNA"/>
</dbReference>
<dbReference type="PANTHER" id="PTHR10491">
    <property type="entry name" value="DTDP-4-DEHYDRORHAMNOSE REDUCTASE"/>
    <property type="match status" value="1"/>
</dbReference>
<name>A0ABT3L816_9CYAN</name>
<evidence type="ECO:0000313" key="5">
    <source>
        <dbReference type="Proteomes" id="UP001526426"/>
    </source>
</evidence>
<comment type="function">
    <text evidence="2">Catalyzes the reduction of dTDP-6-deoxy-L-lyxo-4-hexulose to yield dTDP-L-rhamnose.</text>
</comment>